<evidence type="ECO:0000256" key="3">
    <source>
        <dbReference type="ARBA" id="ARBA00022801"/>
    </source>
</evidence>
<accession>A0A1B0GG40</accession>
<dbReference type="Proteomes" id="UP000092444">
    <property type="component" value="Unassembled WGS sequence"/>
</dbReference>
<dbReference type="InterPro" id="IPR012337">
    <property type="entry name" value="RNaseH-like_sf"/>
</dbReference>
<sequence length="402" mass="45738">MLEIEGNNLTATKTAIVAGAGIGFDYQWITGNNGHKLVALLELATVKGFCAVFRLGYMQPIPPSLRNLLKDENIIKVGVDCVQKAQQLTQTYGVKVASSFDLRYLAAMVRYQPDDLEKLLLSVLNVELKPMRSFRSDCEEKQLIGEQVEFAANSALAALEIFKNLIQKLQAKTSMRFTKADFSEMKPKIGHYFELHFRKDLVPCPSRSYEAPFEGCFLEAPEDGETLCSVNEPKANWYLQEQLGIKIKSVPFTIRLNFKPPLGFYHIEKNECVVCGHSDAFIHKNLVPMEYRVHFPIVTQLHTSNDILTLCPKCDRLDSANDLIIQQELSKICDAPYSYEQLKKVKMTARQLIYNAGEMSIERRKSLEALVLAYFKEPKNLTLHMLIEASELNLRVQDCYEH</sequence>
<dbReference type="EnsemblMetazoa" id="GMOY012317-RA">
    <property type="protein sequence ID" value="GMOY012317-PA"/>
    <property type="gene ID" value="GMOY012317"/>
</dbReference>
<dbReference type="PANTHER" id="PTHR13620:SF104">
    <property type="entry name" value="EXONUCLEASE 3'-5' DOMAIN-CONTAINING PROTEIN 2"/>
    <property type="match status" value="1"/>
</dbReference>
<keyword evidence="1" id="KW-0540">Nuclease</keyword>
<organism evidence="6 7">
    <name type="scientific">Glossina morsitans morsitans</name>
    <name type="common">Savannah tsetse fly</name>
    <dbReference type="NCBI Taxonomy" id="37546"/>
    <lineage>
        <taxon>Eukaryota</taxon>
        <taxon>Metazoa</taxon>
        <taxon>Ecdysozoa</taxon>
        <taxon>Arthropoda</taxon>
        <taxon>Hexapoda</taxon>
        <taxon>Insecta</taxon>
        <taxon>Pterygota</taxon>
        <taxon>Neoptera</taxon>
        <taxon>Endopterygota</taxon>
        <taxon>Diptera</taxon>
        <taxon>Brachycera</taxon>
        <taxon>Muscomorpha</taxon>
        <taxon>Hippoboscoidea</taxon>
        <taxon>Glossinidae</taxon>
        <taxon>Glossina</taxon>
    </lineage>
</organism>
<dbReference type="STRING" id="37546.A0A1B0GG40"/>
<reference evidence="6" key="1">
    <citation type="submission" date="2020-05" db="UniProtKB">
        <authorList>
            <consortium name="EnsemblMetazoa"/>
        </authorList>
    </citation>
    <scope>IDENTIFICATION</scope>
    <source>
        <strain evidence="6">Yale</strain>
    </source>
</reference>
<evidence type="ECO:0000256" key="2">
    <source>
        <dbReference type="ARBA" id="ARBA00022723"/>
    </source>
</evidence>
<dbReference type="AlphaFoldDB" id="A0A1B0GG40"/>
<dbReference type="GO" id="GO:0006139">
    <property type="term" value="P:nucleobase-containing compound metabolic process"/>
    <property type="evidence" value="ECO:0007669"/>
    <property type="project" value="InterPro"/>
</dbReference>
<dbReference type="Pfam" id="PF01612">
    <property type="entry name" value="DNA_pol_A_exo1"/>
    <property type="match status" value="1"/>
</dbReference>
<evidence type="ECO:0000256" key="4">
    <source>
        <dbReference type="ARBA" id="ARBA00022839"/>
    </source>
</evidence>
<dbReference type="GO" id="GO:0005737">
    <property type="term" value="C:cytoplasm"/>
    <property type="evidence" value="ECO:0007669"/>
    <property type="project" value="TreeGrafter"/>
</dbReference>
<dbReference type="GO" id="GO:0046872">
    <property type="term" value="F:metal ion binding"/>
    <property type="evidence" value="ECO:0007669"/>
    <property type="project" value="UniProtKB-KW"/>
</dbReference>
<dbReference type="InterPro" id="IPR051132">
    <property type="entry name" value="3-5_Exonuclease_domain"/>
</dbReference>
<evidence type="ECO:0000313" key="7">
    <source>
        <dbReference type="Proteomes" id="UP000092444"/>
    </source>
</evidence>
<feature type="domain" description="3'-5' exonuclease" evidence="5">
    <location>
        <begin position="23"/>
        <end position="169"/>
    </location>
</feature>
<keyword evidence="3" id="KW-0378">Hydrolase</keyword>
<dbReference type="GO" id="GO:0003676">
    <property type="term" value="F:nucleic acid binding"/>
    <property type="evidence" value="ECO:0007669"/>
    <property type="project" value="InterPro"/>
</dbReference>
<dbReference type="VEuPathDB" id="VectorBase:GMOY012317"/>
<evidence type="ECO:0000256" key="1">
    <source>
        <dbReference type="ARBA" id="ARBA00022722"/>
    </source>
</evidence>
<evidence type="ECO:0000313" key="6">
    <source>
        <dbReference type="EnsemblMetazoa" id="GMOY012317-PA"/>
    </source>
</evidence>
<keyword evidence="4" id="KW-0269">Exonuclease</keyword>
<evidence type="ECO:0000259" key="5">
    <source>
        <dbReference type="Pfam" id="PF01612"/>
    </source>
</evidence>
<dbReference type="GO" id="GO:0005634">
    <property type="term" value="C:nucleus"/>
    <property type="evidence" value="ECO:0007669"/>
    <property type="project" value="TreeGrafter"/>
</dbReference>
<dbReference type="Gene3D" id="3.30.420.10">
    <property type="entry name" value="Ribonuclease H-like superfamily/Ribonuclease H"/>
    <property type="match status" value="1"/>
</dbReference>
<name>A0A1B0GG40_GLOMM</name>
<dbReference type="CDD" id="cd06141">
    <property type="entry name" value="WRN_exo"/>
    <property type="match status" value="1"/>
</dbReference>
<dbReference type="GO" id="GO:0008408">
    <property type="term" value="F:3'-5' exonuclease activity"/>
    <property type="evidence" value="ECO:0007669"/>
    <property type="project" value="InterPro"/>
</dbReference>
<keyword evidence="2" id="KW-0479">Metal-binding</keyword>
<keyword evidence="7" id="KW-1185">Reference proteome</keyword>
<dbReference type="SUPFAM" id="SSF53098">
    <property type="entry name" value="Ribonuclease H-like"/>
    <property type="match status" value="1"/>
</dbReference>
<dbReference type="InterPro" id="IPR002562">
    <property type="entry name" value="3'-5'_exonuclease_dom"/>
</dbReference>
<protein>
    <recommendedName>
        <fullName evidence="5">3'-5' exonuclease domain-containing protein</fullName>
    </recommendedName>
</protein>
<proteinExistence type="predicted"/>
<dbReference type="PANTHER" id="PTHR13620">
    <property type="entry name" value="3-5 EXONUCLEASE"/>
    <property type="match status" value="1"/>
</dbReference>
<dbReference type="InterPro" id="IPR036397">
    <property type="entry name" value="RNaseH_sf"/>
</dbReference>
<dbReference type="EMBL" id="CCAG010002231">
    <property type="status" value="NOT_ANNOTATED_CDS"/>
    <property type="molecule type" value="Genomic_DNA"/>
</dbReference>